<evidence type="ECO:0000256" key="2">
    <source>
        <dbReference type="ARBA" id="ARBA00023128"/>
    </source>
</evidence>
<dbReference type="GO" id="GO:0005739">
    <property type="term" value="C:mitochondrion"/>
    <property type="evidence" value="ECO:0007669"/>
    <property type="project" value="UniProtKB-SubCell"/>
</dbReference>
<dbReference type="PANTHER" id="PTHR33481">
    <property type="entry name" value="REVERSE TRANSCRIPTASE"/>
    <property type="match status" value="1"/>
</dbReference>
<dbReference type="AlphaFoldDB" id="A0A8H4PK36"/>
<feature type="region of interest" description="Disordered" evidence="3">
    <location>
        <begin position="206"/>
        <end position="226"/>
    </location>
</feature>
<keyword evidence="2" id="KW-0496">Mitochondrion</keyword>
<keyword evidence="5" id="KW-0548">Nucleotidyltransferase</keyword>
<accession>A0A8H4PK36</accession>
<feature type="compositionally biased region" description="Low complexity" evidence="3">
    <location>
        <begin position="212"/>
        <end position="226"/>
    </location>
</feature>
<dbReference type="InterPro" id="IPR043502">
    <property type="entry name" value="DNA/RNA_pol_sf"/>
</dbReference>
<dbReference type="SUPFAM" id="SSF56219">
    <property type="entry name" value="DNase I-like"/>
    <property type="match status" value="1"/>
</dbReference>
<dbReference type="SUPFAM" id="SSF56672">
    <property type="entry name" value="DNA/RNA polymerases"/>
    <property type="match status" value="1"/>
</dbReference>
<gene>
    <name evidence="5" type="ORF">FALBO_6328</name>
</gene>
<dbReference type="InterPro" id="IPR000477">
    <property type="entry name" value="RT_dom"/>
</dbReference>
<keyword evidence="6" id="KW-1185">Reference proteome</keyword>
<keyword evidence="5" id="KW-0808">Transferase</keyword>
<dbReference type="PANTHER" id="PTHR33481:SF1">
    <property type="entry name" value="ENDONUCLEASE_EXONUCLEASE_PHOSPHATASE DOMAIN-CONTAINING PROTEIN-RELATED"/>
    <property type="match status" value="1"/>
</dbReference>
<dbReference type="OrthoDB" id="4842715at2759"/>
<dbReference type="Proteomes" id="UP000554235">
    <property type="component" value="Unassembled WGS sequence"/>
</dbReference>
<reference evidence="5 6" key="1">
    <citation type="submission" date="2020-01" db="EMBL/GenBank/DDBJ databases">
        <title>Identification and distribution of gene clusters putatively required for synthesis of sphingolipid metabolism inhibitors in phylogenetically diverse species of the filamentous fungus Fusarium.</title>
        <authorList>
            <person name="Kim H.-S."/>
            <person name="Busman M."/>
            <person name="Brown D.W."/>
            <person name="Divon H."/>
            <person name="Uhlig S."/>
            <person name="Proctor R.H."/>
        </authorList>
    </citation>
    <scope>NUCLEOTIDE SEQUENCE [LARGE SCALE GENOMIC DNA]</scope>
    <source>
        <strain evidence="5 6">NRRL 20459</strain>
    </source>
</reference>
<evidence type="ECO:0000259" key="4">
    <source>
        <dbReference type="PROSITE" id="PS50878"/>
    </source>
</evidence>
<dbReference type="EMBL" id="JAADYS010000820">
    <property type="protein sequence ID" value="KAF4466802.1"/>
    <property type="molecule type" value="Genomic_DNA"/>
</dbReference>
<dbReference type="Gene3D" id="3.60.10.10">
    <property type="entry name" value="Endonuclease/exonuclease/phosphatase"/>
    <property type="match status" value="1"/>
</dbReference>
<name>A0A8H4PK36_9HYPO</name>
<organism evidence="5 6">
    <name type="scientific">Fusarium albosuccineum</name>
    <dbReference type="NCBI Taxonomy" id="1237068"/>
    <lineage>
        <taxon>Eukaryota</taxon>
        <taxon>Fungi</taxon>
        <taxon>Dikarya</taxon>
        <taxon>Ascomycota</taxon>
        <taxon>Pezizomycotina</taxon>
        <taxon>Sordariomycetes</taxon>
        <taxon>Hypocreomycetidae</taxon>
        <taxon>Hypocreales</taxon>
        <taxon>Nectriaceae</taxon>
        <taxon>Fusarium</taxon>
        <taxon>Fusarium decemcellulare species complex</taxon>
    </lineage>
</organism>
<evidence type="ECO:0000256" key="1">
    <source>
        <dbReference type="ARBA" id="ARBA00004173"/>
    </source>
</evidence>
<protein>
    <submittedName>
        <fullName evidence="5">Reverse transcriptase</fullName>
    </submittedName>
</protein>
<feature type="domain" description="Reverse transcriptase" evidence="4">
    <location>
        <begin position="249"/>
        <end position="501"/>
    </location>
</feature>
<evidence type="ECO:0000313" key="6">
    <source>
        <dbReference type="Proteomes" id="UP000554235"/>
    </source>
</evidence>
<evidence type="ECO:0000256" key="3">
    <source>
        <dbReference type="SAM" id="MobiDB-lite"/>
    </source>
</evidence>
<proteinExistence type="predicted"/>
<comment type="subcellular location">
    <subcellularLocation>
        <location evidence="1">Mitochondrion</location>
    </subcellularLocation>
</comment>
<sequence>MVFSVTAGDFNAFHITWQTAATRDRGTDIAEWGNTIDLAFSNIQWAETTVENHLQTTSDHFILSITLPTRPKVPAIPTRKKVDDEERFLEVITEGTRAISPSRPDDIPALDKRSEGLTSLLQTAIDASCKTMTARRAFTRKEIRAATARLRKITRKTKRDFRRKQINGLWRLEDIFRITRWTKGSSQFCPPPPEFDNNVYETQLQKAEEAGDATTSTGNTSSGADNSKVGLLKNAWPVVGELIRQLYEQCPKIGYHPKCFKHAEVVMIPKLGKRNLSSPRSWRPISLLSCLGKGRERLIARRMTYASVTRGVVHPRQIGALPKRSAVGLVASLTKAIEQTVVAGKVIMVSTADVQVAFNAVMRNRLTLRLRQQGWPDPVSRWAASFMTDRYARIRLQGTLTEDARLNCGLPQGSSASPILFLLHTQPVPYIRSTDEVTITQSIKAKFVAPAQRFSYADDTAMIRTGNSLEETAALVTMDLENLFNGEQRTASPLTTQKLKN</sequence>
<dbReference type="GO" id="GO:0003964">
    <property type="term" value="F:RNA-directed DNA polymerase activity"/>
    <property type="evidence" value="ECO:0007669"/>
    <property type="project" value="UniProtKB-KW"/>
</dbReference>
<dbReference type="Pfam" id="PF00078">
    <property type="entry name" value="RVT_1"/>
    <property type="match status" value="1"/>
</dbReference>
<dbReference type="InterPro" id="IPR036691">
    <property type="entry name" value="Endo/exonu/phosph_ase_sf"/>
</dbReference>
<keyword evidence="5" id="KW-0695">RNA-directed DNA polymerase</keyword>
<dbReference type="PROSITE" id="PS50878">
    <property type="entry name" value="RT_POL"/>
    <property type="match status" value="1"/>
</dbReference>
<comment type="caution">
    <text evidence="5">The sequence shown here is derived from an EMBL/GenBank/DDBJ whole genome shotgun (WGS) entry which is preliminary data.</text>
</comment>
<evidence type="ECO:0000313" key="5">
    <source>
        <dbReference type="EMBL" id="KAF4466802.1"/>
    </source>
</evidence>